<feature type="compositionally biased region" description="Acidic residues" evidence="1">
    <location>
        <begin position="45"/>
        <end position="56"/>
    </location>
</feature>
<comment type="caution">
    <text evidence="2">The sequence shown here is derived from an EMBL/GenBank/DDBJ whole genome shotgun (WGS) entry which is preliminary data.</text>
</comment>
<feature type="region of interest" description="Disordered" evidence="1">
    <location>
        <begin position="252"/>
        <end position="282"/>
    </location>
</feature>
<sequence length="401" mass="44691">MALLKKLAENSAIKVQGRIPSIDEVMLETIPAMEVADMAEGAIPDGDEDDMDDGDNLEGNSKSNPEEDSGVAGTGDTAEWVRPKAFRQSAFSDEECNVVLRLAGHLYPYVHKKSPGKSSISHVPLHAPTVLIANSVFRSTGCREFTRKMAPVASTPSLHSLALGVMGAFEIFCAKGGMFNVNDASGEILTMGVRATLPENKPAIFGAFFDLERSKMIYDNHGLRFYNHIVYVDPYIVHLVGNVIPNGGALIRGSESRNRRGHPVVSHIDQEKKRRKGSKATSKWTLEFQAQPLDSKEVKKMVDKLSAEIQNMEAAIKKPRETAGKGQTAQTLLHRALKRAIPVKDKSDKKKIMESPIYKELEVKRYENRVVRKDLLEMENKLRAKRRELHYYSSQSSRHHT</sequence>
<gene>
    <name evidence="2" type="ORF">BG011_006431</name>
</gene>
<protein>
    <submittedName>
        <fullName evidence="2">Uncharacterized protein</fullName>
    </submittedName>
</protein>
<dbReference type="AlphaFoldDB" id="A0A9P6PST8"/>
<name>A0A9P6PST8_9FUNG</name>
<keyword evidence="3" id="KW-1185">Reference proteome</keyword>
<dbReference type="OrthoDB" id="2436324at2759"/>
<reference evidence="2" key="1">
    <citation type="journal article" date="2020" name="Fungal Divers.">
        <title>Resolving the Mortierellaceae phylogeny through synthesis of multi-gene phylogenetics and phylogenomics.</title>
        <authorList>
            <person name="Vandepol N."/>
            <person name="Liber J."/>
            <person name="Desiro A."/>
            <person name="Na H."/>
            <person name="Kennedy M."/>
            <person name="Barry K."/>
            <person name="Grigoriev I.V."/>
            <person name="Miller A.N."/>
            <person name="O'Donnell K."/>
            <person name="Stajich J.E."/>
            <person name="Bonito G."/>
        </authorList>
    </citation>
    <scope>NUCLEOTIDE SEQUENCE</scope>
    <source>
        <strain evidence="2">KOD948</strain>
    </source>
</reference>
<dbReference type="Proteomes" id="UP000726737">
    <property type="component" value="Unassembled WGS sequence"/>
</dbReference>
<dbReference type="EMBL" id="JAAAJA010000466">
    <property type="protein sequence ID" value="KAG0253319.1"/>
    <property type="molecule type" value="Genomic_DNA"/>
</dbReference>
<feature type="region of interest" description="Disordered" evidence="1">
    <location>
        <begin position="42"/>
        <end position="78"/>
    </location>
</feature>
<evidence type="ECO:0000313" key="2">
    <source>
        <dbReference type="EMBL" id="KAG0253319.1"/>
    </source>
</evidence>
<accession>A0A9P6PST8</accession>
<evidence type="ECO:0000313" key="3">
    <source>
        <dbReference type="Proteomes" id="UP000726737"/>
    </source>
</evidence>
<evidence type="ECO:0000256" key="1">
    <source>
        <dbReference type="SAM" id="MobiDB-lite"/>
    </source>
</evidence>
<proteinExistence type="predicted"/>
<organism evidence="2 3">
    <name type="scientific">Mortierella polycephala</name>
    <dbReference type="NCBI Taxonomy" id="41804"/>
    <lineage>
        <taxon>Eukaryota</taxon>
        <taxon>Fungi</taxon>
        <taxon>Fungi incertae sedis</taxon>
        <taxon>Mucoromycota</taxon>
        <taxon>Mortierellomycotina</taxon>
        <taxon>Mortierellomycetes</taxon>
        <taxon>Mortierellales</taxon>
        <taxon>Mortierellaceae</taxon>
        <taxon>Mortierella</taxon>
    </lineage>
</organism>